<dbReference type="EMBL" id="JAHWDQ010000001">
    <property type="protein sequence ID" value="MBW2940119.1"/>
    <property type="molecule type" value="Genomic_DNA"/>
</dbReference>
<gene>
    <name evidence="1" type="ORF">KXJ70_04995</name>
</gene>
<dbReference type="RefSeq" id="WP_219042341.1">
    <property type="nucleotide sequence ID" value="NZ_JAHWDQ010000001.1"/>
</dbReference>
<dbReference type="InterPro" id="IPR007357">
    <property type="entry name" value="PhrB-like"/>
</dbReference>
<comment type="caution">
    <text evidence="1">The sequence shown here is derived from an EMBL/GenBank/DDBJ whole genome shotgun (WGS) entry which is preliminary data.</text>
</comment>
<evidence type="ECO:0000313" key="1">
    <source>
        <dbReference type="EMBL" id="MBW2940119.1"/>
    </source>
</evidence>
<dbReference type="InterPro" id="IPR052551">
    <property type="entry name" value="UV-DNA_repair_photolyase"/>
</dbReference>
<name>A0ABS6VP77_9GAMM</name>
<dbReference type="PANTHER" id="PTHR38657">
    <property type="entry name" value="SLR1343 PROTEIN"/>
    <property type="match status" value="1"/>
</dbReference>
<evidence type="ECO:0000313" key="2">
    <source>
        <dbReference type="Proteomes" id="UP001166291"/>
    </source>
</evidence>
<sequence>MRSAKTLRLVLGDQLNASHSWFKRVDDDVLYVIAELHQEVDYCVHHVQKICAFFSAMANFAEALQRAGHRVHYLTLDDSAAYADLPSLIQSVLVTCQATVFEYQRADEYRLFTQLRVMSLPKVRVEECDSEHFLLPFDEITQQFSAGKHRRMENFYRGMRQRYQVLMDGDSPRGGRWNFDSENRNRLSVDDIADVPEPLVFANDVSAILHRLERHGVKHIGRPETKLVWPVSRRQAKELLDYFCRYLLPYFGRFQDAMTAGGATGWSLYHSRLSFAINAKILHPMQVIDAALYAFETSDGVIDLAQVEGFVRQILGWREFVRGVYWANMPRYAELNNLAASRELPSYFWTGKTKMRCLSQAIGQSLDYAYAHHIQRLMVTGNFCLLSGIDPAAVDQWYLGIYVDALEWVEMPNTRGMSQYADGGLVGTKAYAAGGNYIRKMSDYCGDCEYRVKDKIGDKACPLNSLYWGFMHRHRYRFAANPRQGMIYKNWDKMAADNKQAILDRAQWCLDHIEEL</sequence>
<dbReference type="Proteomes" id="UP001166291">
    <property type="component" value="Unassembled WGS sequence"/>
</dbReference>
<accession>A0ABS6VP77</accession>
<dbReference type="Pfam" id="PF04244">
    <property type="entry name" value="DPRP"/>
    <property type="match status" value="1"/>
</dbReference>
<dbReference type="PANTHER" id="PTHR38657:SF1">
    <property type="entry name" value="SLR1343 PROTEIN"/>
    <property type="match status" value="1"/>
</dbReference>
<organism evidence="1 2">
    <name type="scientific">Zhongshania aquimaris</name>
    <dbReference type="NCBI Taxonomy" id="2857107"/>
    <lineage>
        <taxon>Bacteria</taxon>
        <taxon>Pseudomonadati</taxon>
        <taxon>Pseudomonadota</taxon>
        <taxon>Gammaproteobacteria</taxon>
        <taxon>Cellvibrionales</taxon>
        <taxon>Spongiibacteraceae</taxon>
        <taxon>Zhongshania</taxon>
    </lineage>
</organism>
<keyword evidence="2" id="KW-1185">Reference proteome</keyword>
<reference evidence="1" key="1">
    <citation type="submission" date="2021-07" db="EMBL/GenBank/DDBJ databases">
        <title>Zhongshania sp. CAU 1632 isolated from seawater.</title>
        <authorList>
            <person name="Kim W."/>
        </authorList>
    </citation>
    <scope>NUCLEOTIDE SEQUENCE</scope>
    <source>
        <strain evidence="1">CAU 1632</strain>
    </source>
</reference>
<proteinExistence type="predicted"/>
<protein>
    <submittedName>
        <fullName evidence="1">Cryptochrome/photolyase family protein</fullName>
    </submittedName>
</protein>